<gene>
    <name evidence="1" type="ORF">B0H16DRAFT_619057</name>
</gene>
<dbReference type="EMBL" id="JARKIB010000004">
    <property type="protein sequence ID" value="KAJ7781394.1"/>
    <property type="molecule type" value="Genomic_DNA"/>
</dbReference>
<dbReference type="Proteomes" id="UP001215598">
    <property type="component" value="Unassembled WGS sequence"/>
</dbReference>
<proteinExistence type="predicted"/>
<reference evidence="1" key="1">
    <citation type="submission" date="2023-03" db="EMBL/GenBank/DDBJ databases">
        <title>Massive genome expansion in bonnet fungi (Mycena s.s.) driven by repeated elements and novel gene families across ecological guilds.</title>
        <authorList>
            <consortium name="Lawrence Berkeley National Laboratory"/>
            <person name="Harder C.B."/>
            <person name="Miyauchi S."/>
            <person name="Viragh M."/>
            <person name="Kuo A."/>
            <person name="Thoen E."/>
            <person name="Andreopoulos B."/>
            <person name="Lu D."/>
            <person name="Skrede I."/>
            <person name="Drula E."/>
            <person name="Henrissat B."/>
            <person name="Morin E."/>
            <person name="Kohler A."/>
            <person name="Barry K."/>
            <person name="LaButti K."/>
            <person name="Morin E."/>
            <person name="Salamov A."/>
            <person name="Lipzen A."/>
            <person name="Mereny Z."/>
            <person name="Hegedus B."/>
            <person name="Baldrian P."/>
            <person name="Stursova M."/>
            <person name="Weitz H."/>
            <person name="Taylor A."/>
            <person name="Grigoriev I.V."/>
            <person name="Nagy L.G."/>
            <person name="Martin F."/>
            <person name="Kauserud H."/>
        </authorList>
    </citation>
    <scope>NUCLEOTIDE SEQUENCE</scope>
    <source>
        <strain evidence="1">CBHHK182m</strain>
    </source>
</reference>
<name>A0AAD7NZF0_9AGAR</name>
<sequence>MIDKARASKVAIEHVFPGIIIRICQFHVMQAILRWERNHGPGGNHLPRPALSLLRKHQLLFAVRELQRCRLAERWPEHTERFRERLEAIADGSSTTADHLWEYFEANWFCEEWLMYWTDMGLPAGANRDGMLSTNNRTERAFKTFNQVFLGNRSNKSAYRLVLILANEWFHYYQAWPPQKRVNQKALDMAVSAHQLWSSTNAIQPFVLPDGRRAWRVAA</sequence>
<protein>
    <recommendedName>
        <fullName evidence="3">MULE transposase domain-containing protein</fullName>
    </recommendedName>
</protein>
<evidence type="ECO:0000313" key="2">
    <source>
        <dbReference type="Proteomes" id="UP001215598"/>
    </source>
</evidence>
<organism evidence="1 2">
    <name type="scientific">Mycena metata</name>
    <dbReference type="NCBI Taxonomy" id="1033252"/>
    <lineage>
        <taxon>Eukaryota</taxon>
        <taxon>Fungi</taxon>
        <taxon>Dikarya</taxon>
        <taxon>Basidiomycota</taxon>
        <taxon>Agaricomycotina</taxon>
        <taxon>Agaricomycetes</taxon>
        <taxon>Agaricomycetidae</taxon>
        <taxon>Agaricales</taxon>
        <taxon>Marasmiineae</taxon>
        <taxon>Mycenaceae</taxon>
        <taxon>Mycena</taxon>
    </lineage>
</organism>
<dbReference type="AlphaFoldDB" id="A0AAD7NZF0"/>
<accession>A0AAD7NZF0</accession>
<comment type="caution">
    <text evidence="1">The sequence shown here is derived from an EMBL/GenBank/DDBJ whole genome shotgun (WGS) entry which is preliminary data.</text>
</comment>
<evidence type="ECO:0000313" key="1">
    <source>
        <dbReference type="EMBL" id="KAJ7781394.1"/>
    </source>
</evidence>
<evidence type="ECO:0008006" key="3">
    <source>
        <dbReference type="Google" id="ProtNLM"/>
    </source>
</evidence>
<keyword evidence="2" id="KW-1185">Reference proteome</keyword>